<dbReference type="AlphaFoldDB" id="A0AAU2JXJ4"/>
<protein>
    <submittedName>
        <fullName evidence="2">Uncharacterized protein</fullName>
    </submittedName>
</protein>
<accession>A0AAU2JXJ4</accession>
<feature type="region of interest" description="Disordered" evidence="1">
    <location>
        <begin position="75"/>
        <end position="104"/>
    </location>
</feature>
<proteinExistence type="predicted"/>
<organism evidence="2">
    <name type="scientific">Streptomyces sp. NBC_00049</name>
    <dbReference type="NCBI Taxonomy" id="2903617"/>
    <lineage>
        <taxon>Bacteria</taxon>
        <taxon>Bacillati</taxon>
        <taxon>Actinomycetota</taxon>
        <taxon>Actinomycetes</taxon>
        <taxon>Kitasatosporales</taxon>
        <taxon>Streptomycetaceae</taxon>
        <taxon>Streptomyces</taxon>
    </lineage>
</organism>
<gene>
    <name evidence="2" type="ORF">OG327_27815</name>
</gene>
<evidence type="ECO:0000313" key="2">
    <source>
        <dbReference type="EMBL" id="WTU76830.1"/>
    </source>
</evidence>
<evidence type="ECO:0000256" key="1">
    <source>
        <dbReference type="SAM" id="MobiDB-lite"/>
    </source>
</evidence>
<reference evidence="2" key="1">
    <citation type="submission" date="2022-10" db="EMBL/GenBank/DDBJ databases">
        <title>The complete genomes of actinobacterial strains from the NBC collection.</title>
        <authorList>
            <person name="Joergensen T.S."/>
            <person name="Alvarez Arevalo M."/>
            <person name="Sterndorff E.B."/>
            <person name="Faurdal D."/>
            <person name="Vuksanovic O."/>
            <person name="Mourched A.-S."/>
            <person name="Charusanti P."/>
            <person name="Shaw S."/>
            <person name="Blin K."/>
            <person name="Weber T."/>
        </authorList>
    </citation>
    <scope>NUCLEOTIDE SEQUENCE</scope>
    <source>
        <strain evidence="2">NBC_00049</strain>
    </source>
</reference>
<dbReference type="EMBL" id="CP108264">
    <property type="protein sequence ID" value="WTU76830.1"/>
    <property type="molecule type" value="Genomic_DNA"/>
</dbReference>
<sequence length="104" mass="11696">MGEPAPYWQKYEYDSIGNRKKLVKEDMIGYSDARDCFTKGDVMACINTALNAVPWGKVFKAIEIGIKAFHDLQGTEQSLRRSQCRRTQSRQGDGGIHQGQEGRG</sequence>
<name>A0AAU2JXJ4_9ACTN</name>